<evidence type="ECO:0000313" key="1">
    <source>
        <dbReference type="EMBL" id="CAE0465803.1"/>
    </source>
</evidence>
<protein>
    <submittedName>
        <fullName evidence="1">Uncharacterized protein</fullName>
    </submittedName>
</protein>
<gene>
    <name evidence="1" type="ORF">CDEB00056_LOCUS10644</name>
</gene>
<reference evidence="1" key="1">
    <citation type="submission" date="2021-01" db="EMBL/GenBank/DDBJ databases">
        <authorList>
            <person name="Corre E."/>
            <person name="Pelletier E."/>
            <person name="Niang G."/>
            <person name="Scheremetjew M."/>
            <person name="Finn R."/>
            <person name="Kale V."/>
            <person name="Holt S."/>
            <person name="Cochrane G."/>
            <person name="Meng A."/>
            <person name="Brown T."/>
            <person name="Cohen L."/>
        </authorList>
    </citation>
    <scope>NUCLEOTIDE SEQUENCE</scope>
    <source>
        <strain evidence="1">MM31A-1</strain>
    </source>
</reference>
<dbReference type="SUPFAM" id="SSF101908">
    <property type="entry name" value="Putative isomerase YbhE"/>
    <property type="match status" value="1"/>
</dbReference>
<organism evidence="1">
    <name type="scientific">Chaetoceros debilis</name>
    <dbReference type="NCBI Taxonomy" id="122233"/>
    <lineage>
        <taxon>Eukaryota</taxon>
        <taxon>Sar</taxon>
        <taxon>Stramenopiles</taxon>
        <taxon>Ochrophyta</taxon>
        <taxon>Bacillariophyta</taxon>
        <taxon>Coscinodiscophyceae</taxon>
        <taxon>Chaetocerotophycidae</taxon>
        <taxon>Chaetocerotales</taxon>
        <taxon>Chaetocerotaceae</taxon>
        <taxon>Chaetoceros</taxon>
    </lineage>
</organism>
<sequence length="400" mass="42982">MKLSLALSGLFSTSFLWYKELSLNVEVRRNEENTLKHQIDADSYLLHLDMTQYGISTVQKSRSLQTMISNWVQRGYTVSPIGFDSHPVGTSVCLNKRWTRLVVGVTGYNPDQENSSIRDGKIEIYHFVNSQWDLVQTIFGASGTIEGSKGISVSITPKGDYIAVLNGGDSITTENGGYNIAGAGSFSVYKRNATTGIFSLLGSTISEEESGDGSFDFFSPGRGINISKDGKRVALGNPGYGYSKEAAASDEAYGKAYVYEYKSVNSAWNILFNTSGWENSQVGSVVSISADGKRVAVKGGDGEIKVFEEDSALNWNEASVPLINASPSGPEGVALSTNGKRTTLSDSTLNFYIGGTYVYDKVGPDWVLNANTPLMGLGRNEYGDQCGAYGGVAISANGTK</sequence>
<dbReference type="AlphaFoldDB" id="A0A7S3Q559"/>
<accession>A0A7S3Q559</accession>
<proteinExistence type="predicted"/>
<dbReference type="EMBL" id="HBIO01013756">
    <property type="protein sequence ID" value="CAE0465803.1"/>
    <property type="molecule type" value="Transcribed_RNA"/>
</dbReference>
<name>A0A7S3Q559_9STRA</name>